<comment type="caution">
    <text evidence="2">The sequence shown here is derived from an EMBL/GenBank/DDBJ whole genome shotgun (WGS) entry which is preliminary data.</text>
</comment>
<dbReference type="InterPro" id="IPR002925">
    <property type="entry name" value="Dienelactn_hydro"/>
</dbReference>
<accession>A0A1B8QCB3</accession>
<dbReference type="OrthoDB" id="9787933at2"/>
<dbReference type="InterPro" id="IPR029058">
    <property type="entry name" value="AB_hydrolase_fold"/>
</dbReference>
<dbReference type="STRING" id="34059.A9308_06845"/>
<dbReference type="RefSeq" id="WP_067236755.1">
    <property type="nucleotide sequence ID" value="NZ_LZMZ01000018.1"/>
</dbReference>
<dbReference type="GO" id="GO:0016787">
    <property type="term" value="F:hydrolase activity"/>
    <property type="evidence" value="ECO:0007669"/>
    <property type="project" value="UniProtKB-KW"/>
</dbReference>
<sequence>MDIQILQLETTSPDGTELKSYVCLPKDASADKPAPAILVAPEWWGVVEFVQKVTERLARAGFAAVAMDVYGEGKLTTDANQAIEWMEQMLANQDQLMARCQAILKDFCDVQGVDSKRLGGIGFCFGGKIVLDMAREGLPLQAVATFHGNLTPKQPAEKGKFAAKVLVAHGEADTMTTMDDVAKFKTEMDQANVEYTVDVYEGAKHGFSNPAADERAAQNDVDLGYDEAAANASWDAMIAFMQNNLANAQ</sequence>
<dbReference type="SUPFAM" id="SSF53474">
    <property type="entry name" value="alpha/beta-Hydrolases"/>
    <property type="match status" value="1"/>
</dbReference>
<dbReference type="Pfam" id="PF01738">
    <property type="entry name" value="DLH"/>
    <property type="match status" value="1"/>
</dbReference>
<protein>
    <submittedName>
        <fullName evidence="2">Dienelactone hydrolase</fullName>
    </submittedName>
</protein>
<gene>
    <name evidence="2" type="ORF">A9308_06845</name>
</gene>
<dbReference type="PANTHER" id="PTHR22946">
    <property type="entry name" value="DIENELACTONE HYDROLASE DOMAIN-CONTAINING PROTEIN-RELATED"/>
    <property type="match status" value="1"/>
</dbReference>
<dbReference type="Proteomes" id="UP000092508">
    <property type="component" value="Unassembled WGS sequence"/>
</dbReference>
<dbReference type="Gene3D" id="3.40.50.1820">
    <property type="entry name" value="alpha/beta hydrolase"/>
    <property type="match status" value="1"/>
</dbReference>
<dbReference type="AlphaFoldDB" id="A0A1B8QCB3"/>
<keyword evidence="2" id="KW-0378">Hydrolase</keyword>
<evidence type="ECO:0000313" key="3">
    <source>
        <dbReference type="Proteomes" id="UP000092508"/>
    </source>
</evidence>
<dbReference type="PANTHER" id="PTHR22946:SF0">
    <property type="entry name" value="DIENELACTONE HYDROLASE DOMAIN-CONTAINING PROTEIN"/>
    <property type="match status" value="1"/>
</dbReference>
<evidence type="ECO:0000259" key="1">
    <source>
        <dbReference type="Pfam" id="PF01738"/>
    </source>
</evidence>
<evidence type="ECO:0000313" key="2">
    <source>
        <dbReference type="EMBL" id="OBX78297.1"/>
    </source>
</evidence>
<name>A0A1B8QCB3_9GAMM</name>
<feature type="domain" description="Dienelactone hydrolase" evidence="1">
    <location>
        <begin position="20"/>
        <end position="243"/>
    </location>
</feature>
<proteinExistence type="predicted"/>
<reference evidence="2 3" key="1">
    <citation type="submission" date="2016-06" db="EMBL/GenBank/DDBJ databases">
        <title>Draft genome of Moraxella atlantae CCUG 66109.</title>
        <authorList>
            <person name="Salva-Serra F."/>
            <person name="Engstrom-Jakobsson H."/>
            <person name="Thorell K."/>
            <person name="Gonzales-Siles L."/>
            <person name="Karlsson R."/>
            <person name="Boulund F."/>
            <person name="Engstrand L."/>
            <person name="Kristiansson E."/>
            <person name="Moore E."/>
        </authorList>
    </citation>
    <scope>NUCLEOTIDE SEQUENCE [LARGE SCALE GENOMIC DNA]</scope>
    <source>
        <strain evidence="2 3">CCUG 66109</strain>
    </source>
</reference>
<organism evidence="2 3">
    <name type="scientific">Faucicola atlantae</name>
    <dbReference type="NCBI Taxonomy" id="34059"/>
    <lineage>
        <taxon>Bacteria</taxon>
        <taxon>Pseudomonadati</taxon>
        <taxon>Pseudomonadota</taxon>
        <taxon>Gammaproteobacteria</taxon>
        <taxon>Moraxellales</taxon>
        <taxon>Moraxellaceae</taxon>
        <taxon>Faucicola</taxon>
    </lineage>
</organism>
<dbReference type="EMBL" id="LZMZ01000018">
    <property type="protein sequence ID" value="OBX78297.1"/>
    <property type="molecule type" value="Genomic_DNA"/>
</dbReference>
<dbReference type="InterPro" id="IPR050261">
    <property type="entry name" value="FrsA_esterase"/>
</dbReference>